<feature type="domain" description="UDP-glucose/GDP-mannose dehydrogenase dimerisation" evidence="2">
    <location>
        <begin position="171"/>
        <end position="273"/>
    </location>
</feature>
<dbReference type="Gene3D" id="3.40.50.720">
    <property type="entry name" value="NAD(P)-binding Rossmann-like Domain"/>
    <property type="match status" value="1"/>
</dbReference>
<organism evidence="4">
    <name type="scientific">marine sediment metagenome</name>
    <dbReference type="NCBI Taxonomy" id="412755"/>
    <lineage>
        <taxon>unclassified sequences</taxon>
        <taxon>metagenomes</taxon>
        <taxon>ecological metagenomes</taxon>
    </lineage>
</organism>
<evidence type="ECO:0008006" key="5">
    <source>
        <dbReference type="Google" id="ProtNLM"/>
    </source>
</evidence>
<dbReference type="Pfam" id="PF03721">
    <property type="entry name" value="UDPG_MGDP_dh_N"/>
    <property type="match status" value="1"/>
</dbReference>
<evidence type="ECO:0000259" key="2">
    <source>
        <dbReference type="Pfam" id="PF00984"/>
    </source>
</evidence>
<accession>A0A0F8ZX25</accession>
<reference evidence="4" key="1">
    <citation type="journal article" date="2015" name="Nature">
        <title>Complex archaea that bridge the gap between prokaryotes and eukaryotes.</title>
        <authorList>
            <person name="Spang A."/>
            <person name="Saw J.H."/>
            <person name="Jorgensen S.L."/>
            <person name="Zaremba-Niedzwiedzka K."/>
            <person name="Martijn J."/>
            <person name="Lind A.E."/>
            <person name="van Eijk R."/>
            <person name="Schleper C."/>
            <person name="Guy L."/>
            <person name="Ettema T.J."/>
        </authorList>
    </citation>
    <scope>NUCLEOTIDE SEQUENCE</scope>
</reference>
<sequence>MNDDFRLGIVGFGFLGSSICFGFSSCIEESDIKIYDKYKKGFNSFEDTVLGSNIIFICLPTPAFKDNGEIDLRAITENLDNIHDLVDEDNDKIIVIKSTVPPGTTDMFAEKYPKLRFIMNPEFLTGNRAKLDFLASYRVILGGPKSDIEVVESLYRKRFGNSVLIFKTNRKSAELTKYSCNLFFFCKLIFLNTIFDTCDKLGLEYDEIRDMLFADARCGRSHMQVPGNDIDENGNKLRGVGNLCFPKDMKSFIFFAKSLGLDPKMLEAAWEQNLDYRPDKDWEKIPGAFSDR</sequence>
<feature type="domain" description="UDP-glucose/GDP-mannose dehydrogenase N-terminal" evidence="3">
    <location>
        <begin position="39"/>
        <end position="151"/>
    </location>
</feature>
<dbReference type="Gene3D" id="1.10.1040.10">
    <property type="entry name" value="N-(1-d-carboxylethyl)-l-norvaline Dehydrogenase, domain 2"/>
    <property type="match status" value="1"/>
</dbReference>
<dbReference type="InterPro" id="IPR036291">
    <property type="entry name" value="NAD(P)-bd_dom_sf"/>
</dbReference>
<dbReference type="PANTHER" id="PTHR43750:SF3">
    <property type="entry name" value="UDP-GLUCOSE 6-DEHYDROGENASE TUAD"/>
    <property type="match status" value="1"/>
</dbReference>
<dbReference type="InterPro" id="IPR001732">
    <property type="entry name" value="UDP-Glc/GDP-Man_DH_N"/>
</dbReference>
<dbReference type="GO" id="GO:0016616">
    <property type="term" value="F:oxidoreductase activity, acting on the CH-OH group of donors, NAD or NADP as acceptor"/>
    <property type="evidence" value="ECO:0007669"/>
    <property type="project" value="InterPro"/>
</dbReference>
<dbReference type="PANTHER" id="PTHR43750">
    <property type="entry name" value="UDP-GLUCOSE 6-DEHYDROGENASE TUAD"/>
    <property type="match status" value="1"/>
</dbReference>
<dbReference type="AlphaFoldDB" id="A0A0F8ZX25"/>
<dbReference type="InterPro" id="IPR008927">
    <property type="entry name" value="6-PGluconate_DH-like_C_sf"/>
</dbReference>
<name>A0A0F8ZX25_9ZZZZ</name>
<dbReference type="PROSITE" id="PS51257">
    <property type="entry name" value="PROKAR_LIPOPROTEIN"/>
    <property type="match status" value="1"/>
</dbReference>
<comment type="similarity">
    <text evidence="1">Belongs to the UDP-glucose/GDP-mannose dehydrogenase family.</text>
</comment>
<dbReference type="SUPFAM" id="SSF48179">
    <property type="entry name" value="6-phosphogluconate dehydrogenase C-terminal domain-like"/>
    <property type="match status" value="1"/>
</dbReference>
<dbReference type="SUPFAM" id="SSF51735">
    <property type="entry name" value="NAD(P)-binding Rossmann-fold domains"/>
    <property type="match status" value="1"/>
</dbReference>
<evidence type="ECO:0000256" key="1">
    <source>
        <dbReference type="ARBA" id="ARBA00006601"/>
    </source>
</evidence>
<dbReference type="EMBL" id="LAZR01045610">
    <property type="protein sequence ID" value="KKK98457.1"/>
    <property type="molecule type" value="Genomic_DNA"/>
</dbReference>
<protein>
    <recommendedName>
        <fullName evidence="5">UDP-glucose/GDP-mannose dehydrogenase dimerisation domain-containing protein</fullName>
    </recommendedName>
</protein>
<dbReference type="InterPro" id="IPR014026">
    <property type="entry name" value="UDP-Glc/GDP-Man_DH_dimer"/>
</dbReference>
<comment type="caution">
    <text evidence="4">The sequence shown here is derived from an EMBL/GenBank/DDBJ whole genome shotgun (WGS) entry which is preliminary data.</text>
</comment>
<evidence type="ECO:0000259" key="3">
    <source>
        <dbReference type="Pfam" id="PF03721"/>
    </source>
</evidence>
<dbReference type="InterPro" id="IPR013328">
    <property type="entry name" value="6PGD_dom2"/>
</dbReference>
<proteinExistence type="inferred from homology"/>
<dbReference type="GO" id="GO:0051287">
    <property type="term" value="F:NAD binding"/>
    <property type="evidence" value="ECO:0007669"/>
    <property type="project" value="InterPro"/>
</dbReference>
<dbReference type="Pfam" id="PF00984">
    <property type="entry name" value="UDPG_MGDP_dh"/>
    <property type="match status" value="1"/>
</dbReference>
<gene>
    <name evidence="4" type="ORF">LCGC14_2642560</name>
</gene>
<evidence type="ECO:0000313" key="4">
    <source>
        <dbReference type="EMBL" id="KKK98457.1"/>
    </source>
</evidence>